<proteinExistence type="predicted"/>
<dbReference type="InterPro" id="IPR036856">
    <property type="entry name" value="Ald_Oxase/Xan_DH_a/b_sf"/>
</dbReference>
<dbReference type="InterPro" id="IPR046867">
    <property type="entry name" value="AldOxase/xan_DH_MoCoBD2"/>
</dbReference>
<dbReference type="Pfam" id="PF01315">
    <property type="entry name" value="Ald_Xan_dh_C"/>
    <property type="match status" value="1"/>
</dbReference>
<dbReference type="GO" id="GO:0002197">
    <property type="term" value="C:xanthine dehydrogenase complex"/>
    <property type="evidence" value="ECO:0007669"/>
    <property type="project" value="InterPro"/>
</dbReference>
<gene>
    <name evidence="4" type="primary">xdhA</name>
    <name evidence="4" type="ORF">EIO64_16480</name>
</gene>
<sequence length="787" mass="86101">MGIKNSIPRLDAVDKVTGAAKYTEDLIPINALVGKTLHSTIANGTVRAIDVDEAWKIPGVVDILTCFDVPDWEYATCGHPLSLDPAHTDVANKRILTKRVRYYGDEIAAVVAESDLAAQKALEAIRVEYEELPPLLTPEAAVISGIPLHEKSPDNQGGRMDFIIDESQNVRFYQGTFSMDPCIGGYVDLRGTKFHVPAQQHCHIENICCFAYMSGRKIVVVSPNQAPHTLRKHISDALGIPTGRIRVVKPYVGGAFGNKQDMFYEPLAALFTLRLGGRCVAFVMSREETFVNSRTRHAMDIWAAACVDDTGRITQKGIRLNAYSGAYGSNGHAVAAYAVTNYFQLYPALGKQVGESATVYTNMPSAGAMRGYGIPQVAFAMECQMDDLALRYHLDPVEFRKKNMMGLHFLDPFDRFLCASNGLERCIDRGCELVDWQAKRQAYDAFNHTSSNLKKGLGMAVFAYKTGVYPIQLETASCRMLLNDDGSLQIQVCATELGQGSDTVFAQIASEITTIPEENVYVVSCQDTDVSPHDAGAYASRQTYVSGSAVKQTAEILRKKILNRAACLYEADSKDLALDGGRITGRDGAVLGTVRDVAVRMQYTNSTKINSEHLTAESTYTMRHNAFAFGASFVDLEVDVPIGKIKINRVIAIHDSGQILNPALARAQVHGGVAMGIGYALTEQMLFDPETGKMRNDNLLDYKIPTAMDIPQIDVEFVETYEPSAPFGNKALGEPPMIPQAPAIRNAVLHATGVAVYELPLTPERLIHAFIQAGLIQPLSCEHIAET</sequence>
<evidence type="ECO:0000259" key="3">
    <source>
        <dbReference type="SMART" id="SM01008"/>
    </source>
</evidence>
<dbReference type="Gene3D" id="3.90.1170.50">
    <property type="entry name" value="Aldehyde oxidase/xanthine dehydrogenase, a/b hammerhead"/>
    <property type="match status" value="1"/>
</dbReference>
<protein>
    <submittedName>
        <fullName evidence="4">Xanthine dehydrogenase molybdenum-binding subunit XdhA</fullName>
        <ecNumber evidence="4">1.17.1.4</ecNumber>
    </submittedName>
</protein>
<dbReference type="InterPro" id="IPR000674">
    <property type="entry name" value="Ald_Oxase/Xan_DH_a/b"/>
</dbReference>
<dbReference type="Pfam" id="PF20256">
    <property type="entry name" value="MoCoBD_2"/>
    <property type="match status" value="1"/>
</dbReference>
<dbReference type="SMART" id="SM01008">
    <property type="entry name" value="Ald_Xan_dh_C"/>
    <property type="match status" value="1"/>
</dbReference>
<dbReference type="Gene3D" id="3.30.365.10">
    <property type="entry name" value="Aldehyde oxidase/xanthine dehydrogenase, molybdopterin binding domain"/>
    <property type="match status" value="4"/>
</dbReference>
<dbReference type="PANTHER" id="PTHR11908:SF132">
    <property type="entry name" value="ALDEHYDE OXIDASE 1-RELATED"/>
    <property type="match status" value="1"/>
</dbReference>
<organism evidence="4 5">
    <name type="scientific">Dysosmobacter welbionis</name>
    <dbReference type="NCBI Taxonomy" id="2093857"/>
    <lineage>
        <taxon>Bacteria</taxon>
        <taxon>Bacillati</taxon>
        <taxon>Bacillota</taxon>
        <taxon>Clostridia</taxon>
        <taxon>Eubacteriales</taxon>
        <taxon>Oscillospiraceae</taxon>
        <taxon>Dysosmobacter</taxon>
    </lineage>
</organism>
<dbReference type="Proteomes" id="UP000298642">
    <property type="component" value="Chromosome"/>
</dbReference>
<dbReference type="EC" id="1.17.1.4" evidence="4"/>
<dbReference type="PANTHER" id="PTHR11908">
    <property type="entry name" value="XANTHINE DEHYDROGENASE"/>
    <property type="match status" value="1"/>
</dbReference>
<reference evidence="5" key="1">
    <citation type="submission" date="2018-12" db="EMBL/GenBank/DDBJ databases">
        <title>Dusodibacter welbiota gen. nov., sp. nov., isolated from human faeces and emended description of the Oscillibacter genus.</title>
        <authorList>
            <person name="Le Roy T."/>
            <person name="Van der Smissen P."/>
            <person name="Delzenne N."/>
            <person name="Muccioli G."/>
            <person name="Collet J.F."/>
            <person name="Cani P.D."/>
        </authorList>
    </citation>
    <scope>NUCLEOTIDE SEQUENCE [LARGE SCALE GENOMIC DNA]</scope>
    <source>
        <strain evidence="5">J115</strain>
    </source>
</reference>
<dbReference type="RefSeq" id="WP_119310835.1">
    <property type="nucleotide sequence ID" value="NZ_CP034413.3"/>
</dbReference>
<dbReference type="EMBL" id="CP034413">
    <property type="protein sequence ID" value="QCI60601.1"/>
    <property type="molecule type" value="Genomic_DNA"/>
</dbReference>
<dbReference type="Pfam" id="PF02738">
    <property type="entry name" value="MoCoBD_1"/>
    <property type="match status" value="1"/>
</dbReference>
<dbReference type="KEGG" id="obj:EIO64_16480"/>
<dbReference type="GO" id="GO:0004854">
    <property type="term" value="F:xanthine dehydrogenase activity"/>
    <property type="evidence" value="ECO:0007669"/>
    <property type="project" value="UniProtKB-EC"/>
</dbReference>
<dbReference type="GO" id="GO:0005506">
    <property type="term" value="F:iron ion binding"/>
    <property type="evidence" value="ECO:0007669"/>
    <property type="project" value="InterPro"/>
</dbReference>
<evidence type="ECO:0000256" key="2">
    <source>
        <dbReference type="ARBA" id="ARBA00023002"/>
    </source>
</evidence>
<evidence type="ECO:0000256" key="1">
    <source>
        <dbReference type="ARBA" id="ARBA00022505"/>
    </source>
</evidence>
<keyword evidence="2 4" id="KW-0560">Oxidoreductase</keyword>
<evidence type="ECO:0000313" key="5">
    <source>
        <dbReference type="Proteomes" id="UP000298642"/>
    </source>
</evidence>
<dbReference type="InterPro" id="IPR008274">
    <property type="entry name" value="AldOxase/xan_DH_MoCoBD1"/>
</dbReference>
<dbReference type="NCBIfam" id="NF043082">
    <property type="entry name" value="XdhA_XDHase"/>
    <property type="match status" value="1"/>
</dbReference>
<dbReference type="SUPFAM" id="SSF54665">
    <property type="entry name" value="CO dehydrogenase molybdoprotein N-domain-like"/>
    <property type="match status" value="1"/>
</dbReference>
<dbReference type="InterPro" id="IPR050028">
    <property type="entry name" value="XdhA_XDHase"/>
</dbReference>
<dbReference type="InterPro" id="IPR037165">
    <property type="entry name" value="AldOxase/xan_DH_Mopterin-bd_sf"/>
</dbReference>
<name>A0A4D7AS70_9FIRM</name>
<evidence type="ECO:0000313" key="4">
    <source>
        <dbReference type="EMBL" id="QCI60601.1"/>
    </source>
</evidence>
<accession>A0A4D7AS70</accession>
<dbReference type="AlphaFoldDB" id="A0A4D7AS70"/>
<feature type="domain" description="Aldehyde oxidase/xanthine dehydrogenase a/b hammerhead" evidence="3">
    <location>
        <begin position="17"/>
        <end position="133"/>
    </location>
</feature>
<dbReference type="NCBIfam" id="NF007426">
    <property type="entry name" value="PRK09970.1"/>
    <property type="match status" value="1"/>
</dbReference>
<dbReference type="GeneID" id="89522497"/>
<keyword evidence="1" id="KW-0500">Molybdenum</keyword>
<keyword evidence="5" id="KW-1185">Reference proteome</keyword>
<dbReference type="SUPFAM" id="SSF56003">
    <property type="entry name" value="Molybdenum cofactor-binding domain"/>
    <property type="match status" value="1"/>
</dbReference>
<dbReference type="InterPro" id="IPR016208">
    <property type="entry name" value="Ald_Oxase/xanthine_DH-like"/>
</dbReference>